<evidence type="ECO:0000313" key="2">
    <source>
        <dbReference type="Proteomes" id="UP000526786"/>
    </source>
</evidence>
<evidence type="ECO:0000313" key="1">
    <source>
        <dbReference type="EMBL" id="MBA4454328.1"/>
    </source>
</evidence>
<comment type="caution">
    <text evidence="1">The sequence shown here is derived from an EMBL/GenBank/DDBJ whole genome shotgun (WGS) entry which is preliminary data.</text>
</comment>
<proteinExistence type="predicted"/>
<dbReference type="Proteomes" id="UP000526786">
    <property type="component" value="Unassembled WGS sequence"/>
</dbReference>
<protein>
    <submittedName>
        <fullName evidence="1">Lactate dehydrogenase</fullName>
    </submittedName>
</protein>
<accession>A0AC60W459</accession>
<sequence>QKIEITEEIRDYWKSLRNFKSRSQFGISKNTFDVIYSILNNQSLLSPTSILLEGEYNQKNVCMGVLTTIDSKGISKIHQSELDESEKKSLDHSAQIIRNNIESI</sequence>
<gene>
    <name evidence="1" type="ORF">H2B05_05220</name>
</gene>
<organism evidence="1 2">
    <name type="scientific">Candidatus Nitrosomaritimum aestuariumsis</name>
    <dbReference type="NCBI Taxonomy" id="3342354"/>
    <lineage>
        <taxon>Archaea</taxon>
        <taxon>Nitrososphaerota</taxon>
        <taxon>Nitrososphaeria</taxon>
        <taxon>Nitrosopumilales</taxon>
        <taxon>Nitrosopumilaceae</taxon>
        <taxon>Candidatus Nitrosomaritimum</taxon>
    </lineage>
</organism>
<feature type="non-terminal residue" evidence="1">
    <location>
        <position position="1"/>
    </location>
</feature>
<dbReference type="EMBL" id="JACENC010000200">
    <property type="protein sequence ID" value="MBA4454328.1"/>
    <property type="molecule type" value="Genomic_DNA"/>
</dbReference>
<name>A0AC60W459_9ARCH</name>
<reference evidence="1 2" key="1">
    <citation type="journal article" date="2020" name="Appl. Environ. Microbiol.">
        <title>Genomic Characteristics of a Novel Species of Ammonia-Oxidizing Archaea from the Jiulong River Estuary.</title>
        <authorList>
            <person name="Zou D."/>
            <person name="Wan R."/>
            <person name="Han L."/>
            <person name="Xu M.N."/>
            <person name="Liu Y."/>
            <person name="Liu H."/>
            <person name="Kao S.J."/>
            <person name="Li M."/>
        </authorList>
    </citation>
    <scope>NUCLEOTIDE SEQUENCE [LARGE SCALE GENOMIC DNA]</scope>
    <source>
        <strain evidence="1">W2bin3</strain>
    </source>
</reference>